<protein>
    <submittedName>
        <fullName evidence="2">Uncharacterized protein</fullName>
    </submittedName>
</protein>
<gene>
    <name evidence="2" type="ORF">IQ17_02422</name>
</gene>
<evidence type="ECO:0000313" key="2">
    <source>
        <dbReference type="EMBL" id="TWI07035.1"/>
    </source>
</evidence>
<comment type="caution">
    <text evidence="2">The sequence shown here is derived from an EMBL/GenBank/DDBJ whole genome shotgun (WGS) entry which is preliminary data.</text>
</comment>
<dbReference type="Proteomes" id="UP000317176">
    <property type="component" value="Unassembled WGS sequence"/>
</dbReference>
<organism evidence="2 3">
    <name type="scientific">Bradyrhizobium daqingense</name>
    <dbReference type="NCBI Taxonomy" id="993502"/>
    <lineage>
        <taxon>Bacteria</taxon>
        <taxon>Pseudomonadati</taxon>
        <taxon>Pseudomonadota</taxon>
        <taxon>Alphaproteobacteria</taxon>
        <taxon>Hyphomicrobiales</taxon>
        <taxon>Nitrobacteraceae</taxon>
        <taxon>Bradyrhizobium</taxon>
    </lineage>
</organism>
<dbReference type="EMBL" id="VLKL01000005">
    <property type="protein sequence ID" value="TWI07035.1"/>
    <property type="molecule type" value="Genomic_DNA"/>
</dbReference>
<dbReference type="RefSeq" id="WP_283811462.1">
    <property type="nucleotide sequence ID" value="NZ_CP088014.1"/>
</dbReference>
<reference evidence="2 3" key="1">
    <citation type="journal article" date="2015" name="Stand. Genomic Sci.">
        <title>Genomic Encyclopedia of Bacterial and Archaeal Type Strains, Phase III: the genomes of soil and plant-associated and newly described type strains.</title>
        <authorList>
            <person name="Whitman W.B."/>
            <person name="Woyke T."/>
            <person name="Klenk H.P."/>
            <person name="Zhou Y."/>
            <person name="Lilburn T.G."/>
            <person name="Beck B.J."/>
            <person name="De Vos P."/>
            <person name="Vandamme P."/>
            <person name="Eisen J.A."/>
            <person name="Garrity G."/>
            <person name="Hugenholtz P."/>
            <person name="Kyrpides N.C."/>
        </authorList>
    </citation>
    <scope>NUCLEOTIDE SEQUENCE [LARGE SCALE GENOMIC DNA]</scope>
    <source>
        <strain evidence="2 3">CGMCC 1.10947</strain>
    </source>
</reference>
<feature type="region of interest" description="Disordered" evidence="1">
    <location>
        <begin position="1"/>
        <end position="22"/>
    </location>
</feature>
<keyword evidence="3" id="KW-1185">Reference proteome</keyword>
<proteinExistence type="predicted"/>
<name>A0A562LHF4_9BRAD</name>
<evidence type="ECO:0000256" key="1">
    <source>
        <dbReference type="SAM" id="MobiDB-lite"/>
    </source>
</evidence>
<dbReference type="AlphaFoldDB" id="A0A562LHF4"/>
<accession>A0A562LHF4</accession>
<evidence type="ECO:0000313" key="3">
    <source>
        <dbReference type="Proteomes" id="UP000317176"/>
    </source>
</evidence>
<sequence length="42" mass="4488">MDRVLHHSQANGPLQHRGATTAPTIMIGEKAADMIRSEMGAS</sequence>